<dbReference type="Pfam" id="PF00420">
    <property type="entry name" value="Oxidored_q2"/>
    <property type="match status" value="1"/>
</dbReference>
<dbReference type="GO" id="GO:0004519">
    <property type="term" value="F:endonuclease activity"/>
    <property type="evidence" value="ECO:0007669"/>
    <property type="project" value="InterPro"/>
</dbReference>
<keyword evidence="4 8" id="KW-0496">Mitochondrion</keyword>
<dbReference type="GO" id="GO:0031966">
    <property type="term" value="C:mitochondrial membrane"/>
    <property type="evidence" value="ECO:0007669"/>
    <property type="project" value="UniProtKB-SubCell"/>
</dbReference>
<dbReference type="Pfam" id="PF00961">
    <property type="entry name" value="LAGLIDADG_1"/>
    <property type="match status" value="2"/>
</dbReference>
<dbReference type="InterPro" id="IPR051289">
    <property type="entry name" value="LAGLIDADG_Endonuclease"/>
</dbReference>
<evidence type="ECO:0000256" key="5">
    <source>
        <dbReference type="ARBA" id="ARBA00023136"/>
    </source>
</evidence>
<feature type="transmembrane region" description="Helical" evidence="6">
    <location>
        <begin position="24"/>
        <end position="43"/>
    </location>
</feature>
<protein>
    <submittedName>
        <fullName evidence="8">NADH dehydrogenase subunit 4L</fullName>
        <ecNumber evidence="8">1.6.5.3</ecNumber>
    </submittedName>
</protein>
<feature type="domain" description="Homing endonuclease LAGLIDADG" evidence="7">
    <location>
        <begin position="292"/>
        <end position="391"/>
    </location>
</feature>
<dbReference type="RefSeq" id="YP_009327792.1">
    <property type="nucleotide sequence ID" value="NC_032063.1"/>
</dbReference>
<dbReference type="PANTHER" id="PTHR36181:SF3">
    <property type="entry name" value="INTRON-ENCODED DNA ENDONUCLEASE AI5 BETA"/>
    <property type="match status" value="1"/>
</dbReference>
<sequence length="418" mass="47891">MSLTLVLFLIGILGFVFNRKNIILMLISIEIMLLSITFLILISSINLDDIIGQTYAIYIIVVAGAESALGLAILVAFYRLRDSSITNYIALVNNTKANYDKNNIILLNQIRKYSTIRNSNSTLDPWFITGLFDAESSFVVTILKNSRYKTGWTVQPRIQIKMHEKDRDLIKSVQKFIACAGNIGYLSEPNNKSTVEFRVSTFKDLIDVIIPHFDNYPLLTKKYLDYILFKQIVSLMKEKEHSTLVGLQKIVNIKASINWGLSENLKEAFPNTILINKPNVNITYSSMSPEWIAGFATGESNFYIAIQKSETKNGLSTSVRFSIAQDKRDILLLKHFINIFGCGYINDYKNRDVCEFIVTRIDHIIEHIIPFFEQYRIVGSKYPNYINFKHAAFIIKNKEHLSEEGLNKILKLKNKIIK</sequence>
<dbReference type="PANTHER" id="PTHR36181">
    <property type="entry name" value="INTRON-ENCODED ENDONUCLEASE AI3-RELATED"/>
    <property type="match status" value="1"/>
</dbReference>
<dbReference type="GO" id="GO:0042773">
    <property type="term" value="P:ATP synthesis coupled electron transport"/>
    <property type="evidence" value="ECO:0007669"/>
    <property type="project" value="InterPro"/>
</dbReference>
<evidence type="ECO:0000313" key="8">
    <source>
        <dbReference type="EMBL" id="APB96751.1"/>
    </source>
</evidence>
<dbReference type="InterPro" id="IPR004860">
    <property type="entry name" value="LAGLIDADG_dom"/>
</dbReference>
<dbReference type="HAMAP" id="MF_01456">
    <property type="entry name" value="NDH1_NuoK"/>
    <property type="match status" value="1"/>
</dbReference>
<dbReference type="EC" id="1.6.5.3" evidence="8"/>
<proteinExistence type="inferred from homology"/>
<feature type="transmembrane region" description="Helical" evidence="6">
    <location>
        <begin position="55"/>
        <end position="78"/>
    </location>
</feature>
<comment type="subcellular location">
    <subcellularLocation>
        <location evidence="1">Mitochondrion membrane</location>
        <topology evidence="1">Multi-pass membrane protein</topology>
    </subcellularLocation>
</comment>
<dbReference type="InterPro" id="IPR039428">
    <property type="entry name" value="NUOK/Mnh_C1-like"/>
</dbReference>
<evidence type="ECO:0000256" key="2">
    <source>
        <dbReference type="ARBA" id="ARBA00022692"/>
    </source>
</evidence>
<name>A0A1J0D021_EPITY</name>
<gene>
    <name evidence="8" type="primary">nad4L</name>
</gene>
<keyword evidence="3 6" id="KW-1133">Transmembrane helix</keyword>
<dbReference type="Gene3D" id="3.10.28.10">
    <property type="entry name" value="Homing endonucleases"/>
    <property type="match status" value="2"/>
</dbReference>
<reference evidence="8" key="1">
    <citation type="journal article" date="2017" name="Mycologia">
        <title>Epichloe hybrida sp. nov., an emerging model system for investigating fungal allopolyploidy.</title>
        <authorList>
            <person name="Campbell M.A."/>
            <person name="Tapper B.A."/>
            <person name="Johnson R.D."/>
            <person name="Mace W."/>
            <person name="Ram A."/>
            <person name="Lukito Y."/>
            <person name="Dupont P.-Y."/>
            <person name="Johnson L.J."/>
            <person name="Scott D.B."/>
            <person name="Ganley A.R.D."/>
            <person name="Cox M.P."/>
        </authorList>
    </citation>
    <scope>NUCLEOTIDE SEQUENCE</scope>
    <source>
        <strain evidence="8">E8</strain>
    </source>
</reference>
<dbReference type="GO" id="GO:0016651">
    <property type="term" value="F:oxidoreductase activity, acting on NAD(P)H"/>
    <property type="evidence" value="ECO:0007669"/>
    <property type="project" value="InterPro"/>
</dbReference>
<dbReference type="FunFam" id="3.10.28.10:FF:000024">
    <property type="entry name" value="Probable intron-encoded endonuclease 2"/>
    <property type="match status" value="1"/>
</dbReference>
<dbReference type="AlphaFoldDB" id="A0A1J0D021"/>
<keyword evidence="2 6" id="KW-0812">Transmembrane</keyword>
<dbReference type="InterPro" id="IPR001133">
    <property type="entry name" value="NADH_UbQ_OxRdtase_chain4L/K"/>
</dbReference>
<dbReference type="InterPro" id="IPR027434">
    <property type="entry name" value="Homing_endonucl"/>
</dbReference>
<evidence type="ECO:0000256" key="6">
    <source>
        <dbReference type="SAM" id="Phobius"/>
    </source>
</evidence>
<geneLocation type="mitochondrion" evidence="8"/>
<organism evidence="8">
    <name type="scientific">Epichloe typhina</name>
    <name type="common">Mycoparasitic fungus</name>
    <name type="synonym">Sphaeria typhina</name>
    <dbReference type="NCBI Taxonomy" id="5113"/>
    <lineage>
        <taxon>Eukaryota</taxon>
        <taxon>Fungi</taxon>
        <taxon>Dikarya</taxon>
        <taxon>Ascomycota</taxon>
        <taxon>Pezizomycotina</taxon>
        <taxon>Sordariomycetes</taxon>
        <taxon>Hypocreomycetidae</taxon>
        <taxon>Hypocreales</taxon>
        <taxon>Clavicipitaceae</taxon>
        <taxon>Epichloe</taxon>
    </lineage>
</organism>
<keyword evidence="8" id="KW-0560">Oxidoreductase</keyword>
<keyword evidence="5 6" id="KW-0472">Membrane</keyword>
<evidence type="ECO:0000256" key="3">
    <source>
        <dbReference type="ARBA" id="ARBA00022989"/>
    </source>
</evidence>
<feature type="domain" description="Homing endonuclease LAGLIDADG" evidence="7">
    <location>
        <begin position="128"/>
        <end position="233"/>
    </location>
</feature>
<evidence type="ECO:0000259" key="7">
    <source>
        <dbReference type="Pfam" id="PF00961"/>
    </source>
</evidence>
<accession>A0A1J0D021</accession>
<dbReference type="FunFam" id="1.10.287.3510:FF:000004">
    <property type="entry name" value="NADH-ubiquinone oxidoreductase chain 4L"/>
    <property type="match status" value="1"/>
</dbReference>
<dbReference type="Gene3D" id="1.10.287.3510">
    <property type="match status" value="1"/>
</dbReference>
<dbReference type="EMBL" id="KX066185">
    <property type="protein sequence ID" value="APB96751.1"/>
    <property type="molecule type" value="Genomic_DNA"/>
</dbReference>
<dbReference type="GeneID" id="30513346"/>
<evidence type="ECO:0000256" key="1">
    <source>
        <dbReference type="ARBA" id="ARBA00004225"/>
    </source>
</evidence>
<dbReference type="SUPFAM" id="SSF55608">
    <property type="entry name" value="Homing endonucleases"/>
    <property type="match status" value="2"/>
</dbReference>
<evidence type="ECO:0000256" key="4">
    <source>
        <dbReference type="ARBA" id="ARBA00023128"/>
    </source>
</evidence>